<dbReference type="Pfam" id="PF08648">
    <property type="entry name" value="SNRNP27"/>
    <property type="match status" value="1"/>
</dbReference>
<accession>K9GEF4</accession>
<evidence type="ECO:0000256" key="7">
    <source>
        <dbReference type="ARBA" id="ARBA00023242"/>
    </source>
</evidence>
<comment type="subcellular location">
    <subcellularLocation>
        <location evidence="2">Nucleus</location>
    </subcellularLocation>
</comment>
<evidence type="ECO:0000256" key="2">
    <source>
        <dbReference type="ARBA" id="ARBA00004123"/>
    </source>
</evidence>
<evidence type="ECO:0000256" key="4">
    <source>
        <dbReference type="ARBA" id="ARBA00011825"/>
    </source>
</evidence>
<comment type="similarity">
    <text evidence="3">Belongs to the SNUT3 family.</text>
</comment>
<dbReference type="PANTHER" id="PTHR31077">
    <property type="entry name" value="U4/U6.U5 SMALL NUCLEAR RIBONUCLEOPROTEIN 27 KDA PROTEIN"/>
    <property type="match status" value="1"/>
</dbReference>
<feature type="region of interest" description="Disordered" evidence="8">
    <location>
        <begin position="1"/>
        <end position="49"/>
    </location>
</feature>
<dbReference type="GO" id="GO:0071011">
    <property type="term" value="C:precatalytic spliceosome"/>
    <property type="evidence" value="ECO:0007669"/>
    <property type="project" value="TreeGrafter"/>
</dbReference>
<dbReference type="VEuPathDB" id="FungiDB:PDIP_17340"/>
<evidence type="ECO:0000256" key="6">
    <source>
        <dbReference type="ARBA" id="ARBA00023187"/>
    </source>
</evidence>
<comment type="function">
    <text evidence="1">May play a role in mRNA splicing.</text>
</comment>
<feature type="compositionally biased region" description="Basic and acidic residues" evidence="8">
    <location>
        <begin position="136"/>
        <end position="150"/>
    </location>
</feature>
<dbReference type="InterPro" id="IPR013957">
    <property type="entry name" value="SNRNP27"/>
</dbReference>
<dbReference type="GO" id="GO:0006397">
    <property type="term" value="P:mRNA processing"/>
    <property type="evidence" value="ECO:0007669"/>
    <property type="project" value="UniProtKB-KW"/>
</dbReference>
<keyword evidence="5" id="KW-0507">mRNA processing</keyword>
<sequence length="233" mass="26586">MAEPPVKRARRVDSSIMWDSIDKRPRAAEQESDRDRRRSPVHEMTDTTAGIALARENARMEGENGAGLEIAATVIDEMVSEMAVGLRIEREAPVVSATKIDEVGYPPKSVKFHERSRSRSPHRNGTMARSPPQGPKSDRKDPRSRDDWRKAIGAHPGPNRHEDEMDVDFNEDADEDQLEAQMRKTMGFSRFRTTKNTKIPGNNIYGVRKEKKIEYRQYMNRQGGFNRPLSPSR</sequence>
<dbReference type="Proteomes" id="UP000009886">
    <property type="component" value="Unassembled WGS sequence"/>
</dbReference>
<feature type="compositionally biased region" description="Acidic residues" evidence="8">
    <location>
        <begin position="164"/>
        <end position="178"/>
    </location>
</feature>
<protein>
    <recommendedName>
        <fullName evidence="9">U4/U6.U5 small nuclear ribonucleoprotein 27kDa protein domain-containing protein</fullName>
    </recommendedName>
</protein>
<keyword evidence="7" id="KW-0539">Nucleus</keyword>
<evidence type="ECO:0000313" key="10">
    <source>
        <dbReference type="EMBL" id="EKV20375.1"/>
    </source>
</evidence>
<dbReference type="PANTHER" id="PTHR31077:SF1">
    <property type="entry name" value="U4_U6.U5 SMALL NUCLEAR RIBONUCLEOPROTEIN 27 KDA PROTEIN"/>
    <property type="match status" value="1"/>
</dbReference>
<comment type="caution">
    <text evidence="10">The sequence shown here is derived from an EMBL/GenBank/DDBJ whole genome shotgun (WGS) entry which is preliminary data.</text>
</comment>
<gene>
    <name evidence="10" type="ORF">PDIP_17340</name>
</gene>
<evidence type="ECO:0000256" key="5">
    <source>
        <dbReference type="ARBA" id="ARBA00022664"/>
    </source>
</evidence>
<evidence type="ECO:0000256" key="3">
    <source>
        <dbReference type="ARBA" id="ARBA00008218"/>
    </source>
</evidence>
<dbReference type="GO" id="GO:0008380">
    <property type="term" value="P:RNA splicing"/>
    <property type="evidence" value="ECO:0007669"/>
    <property type="project" value="UniProtKB-KW"/>
</dbReference>
<evidence type="ECO:0000256" key="8">
    <source>
        <dbReference type="SAM" id="MobiDB-lite"/>
    </source>
</evidence>
<dbReference type="HOGENOM" id="CLU_1428433_0_0_1"/>
<evidence type="ECO:0000259" key="9">
    <source>
        <dbReference type="Pfam" id="PF08648"/>
    </source>
</evidence>
<keyword evidence="6" id="KW-0508">mRNA splicing</keyword>
<organism evidence="10 11">
    <name type="scientific">Penicillium digitatum (strain Pd1 / CECT 20795)</name>
    <name type="common">Green mold</name>
    <dbReference type="NCBI Taxonomy" id="1170230"/>
    <lineage>
        <taxon>Eukaryota</taxon>
        <taxon>Fungi</taxon>
        <taxon>Dikarya</taxon>
        <taxon>Ascomycota</taxon>
        <taxon>Pezizomycotina</taxon>
        <taxon>Eurotiomycetes</taxon>
        <taxon>Eurotiomycetidae</taxon>
        <taxon>Eurotiales</taxon>
        <taxon>Aspergillaceae</taxon>
        <taxon>Penicillium</taxon>
    </lineage>
</organism>
<evidence type="ECO:0000256" key="1">
    <source>
        <dbReference type="ARBA" id="ARBA00003632"/>
    </source>
</evidence>
<proteinExistence type="inferred from homology"/>
<name>K9GEF4_PEND1</name>
<dbReference type="AlphaFoldDB" id="K9GEF4"/>
<dbReference type="KEGG" id="pdp:PDIP_17340"/>
<comment type="subunit">
    <text evidence="4">Part of a tri-snRNP complex.</text>
</comment>
<feature type="region of interest" description="Disordered" evidence="8">
    <location>
        <begin position="90"/>
        <end position="187"/>
    </location>
</feature>
<feature type="domain" description="U4/U6.U5 small nuclear ribonucleoprotein 27kDa protein" evidence="9">
    <location>
        <begin position="179"/>
        <end position="231"/>
    </location>
</feature>
<dbReference type="EMBL" id="AKCU01000122">
    <property type="protein sequence ID" value="EKV20375.1"/>
    <property type="molecule type" value="Genomic_DNA"/>
</dbReference>
<dbReference type="OrthoDB" id="21368at2759"/>
<reference evidence="11" key="1">
    <citation type="journal article" date="2012" name="BMC Genomics">
        <title>Genome sequence of the necrotrophic fungus Penicillium digitatum, the main postharvest pathogen of citrus.</title>
        <authorList>
            <person name="Marcet-Houben M."/>
            <person name="Ballester A.-R."/>
            <person name="de la Fuente B."/>
            <person name="Harries E."/>
            <person name="Marcos J.F."/>
            <person name="Gonzalez-Candelas L."/>
            <person name="Gabaldon T."/>
        </authorList>
    </citation>
    <scope>NUCLEOTIDE SEQUENCE [LARGE SCALE GENOMIC DNA]</scope>
    <source>
        <strain evidence="11">Pd1 / CECT 20795</strain>
    </source>
</reference>
<evidence type="ECO:0000313" key="11">
    <source>
        <dbReference type="Proteomes" id="UP000009886"/>
    </source>
</evidence>
<feature type="compositionally biased region" description="Basic and acidic residues" evidence="8">
    <location>
        <begin position="20"/>
        <end position="45"/>
    </location>
</feature>